<keyword evidence="3" id="KW-1185">Reference proteome</keyword>
<protein>
    <recommendedName>
        <fullName evidence="4">Calx-beta domain-containing protein</fullName>
    </recommendedName>
</protein>
<gene>
    <name evidence="2" type="ORF">IW245_003944</name>
</gene>
<reference evidence="2" key="1">
    <citation type="submission" date="2020-11" db="EMBL/GenBank/DDBJ databases">
        <title>Sequencing the genomes of 1000 actinobacteria strains.</title>
        <authorList>
            <person name="Klenk H.-P."/>
        </authorList>
    </citation>
    <scope>NUCLEOTIDE SEQUENCE</scope>
    <source>
        <strain evidence="2">DSM 45356</strain>
    </source>
</reference>
<proteinExistence type="predicted"/>
<evidence type="ECO:0000256" key="1">
    <source>
        <dbReference type="SAM" id="SignalP"/>
    </source>
</evidence>
<name>A0A8J7GJG8_9ACTN</name>
<evidence type="ECO:0008006" key="4">
    <source>
        <dbReference type="Google" id="ProtNLM"/>
    </source>
</evidence>
<evidence type="ECO:0000313" key="2">
    <source>
        <dbReference type="EMBL" id="MBG6137750.1"/>
    </source>
</evidence>
<dbReference type="RefSeq" id="WP_197004575.1">
    <property type="nucleotide sequence ID" value="NZ_BONS01000024.1"/>
</dbReference>
<evidence type="ECO:0000313" key="3">
    <source>
        <dbReference type="Proteomes" id="UP000622552"/>
    </source>
</evidence>
<accession>A0A8J7GJG8</accession>
<sequence length="148" mass="15667">MTKLLRRLGLVLVMATGLAAAQLTVQAGPAQAQWPPQVLLSGICEDGTDPLPTVSRCGFVVTYTPVRIQGAYFEVSTRAGSATPQQDFIPLNYARVSVAPTASRSFIAVEIVNDGVCEQPETFTLVLSGGVLGRSVVRTSRVITDADC</sequence>
<feature type="chain" id="PRO_5038692428" description="Calx-beta domain-containing protein" evidence="1">
    <location>
        <begin position="28"/>
        <end position="148"/>
    </location>
</feature>
<dbReference type="Proteomes" id="UP000622552">
    <property type="component" value="Unassembled WGS sequence"/>
</dbReference>
<dbReference type="AlphaFoldDB" id="A0A8J7GJG8"/>
<dbReference type="SUPFAM" id="SSF141072">
    <property type="entry name" value="CalX-like"/>
    <property type="match status" value="1"/>
</dbReference>
<feature type="signal peptide" evidence="1">
    <location>
        <begin position="1"/>
        <end position="27"/>
    </location>
</feature>
<keyword evidence="1" id="KW-0732">Signal</keyword>
<comment type="caution">
    <text evidence="2">The sequence shown here is derived from an EMBL/GenBank/DDBJ whole genome shotgun (WGS) entry which is preliminary data.</text>
</comment>
<dbReference type="EMBL" id="JADOUF010000001">
    <property type="protein sequence ID" value="MBG6137750.1"/>
    <property type="molecule type" value="Genomic_DNA"/>
</dbReference>
<organism evidence="2 3">
    <name type="scientific">Longispora fulva</name>
    <dbReference type="NCBI Taxonomy" id="619741"/>
    <lineage>
        <taxon>Bacteria</taxon>
        <taxon>Bacillati</taxon>
        <taxon>Actinomycetota</taxon>
        <taxon>Actinomycetes</taxon>
        <taxon>Micromonosporales</taxon>
        <taxon>Micromonosporaceae</taxon>
        <taxon>Longispora</taxon>
    </lineage>
</organism>
<dbReference type="InterPro" id="IPR038081">
    <property type="entry name" value="CalX-like_sf"/>
</dbReference>
<dbReference type="Gene3D" id="2.60.40.2030">
    <property type="match status" value="1"/>
</dbReference>